<accession>A0ABN9Z1W7</accession>
<feature type="domain" description="cGMP-dependent protein kinase interacting" evidence="4">
    <location>
        <begin position="9"/>
        <end position="70"/>
    </location>
</feature>
<name>A0ABN9Z1W7_PIPNA</name>
<gene>
    <name evidence="5" type="ORF">MPIPNATIZW_LOCUS551</name>
</gene>
<protein>
    <recommendedName>
        <fullName evidence="4">cGMP-dependent protein kinase interacting domain-containing protein</fullName>
    </recommendedName>
</protein>
<dbReference type="EMBL" id="OY882858">
    <property type="protein sequence ID" value="CAK6432245.1"/>
    <property type="molecule type" value="Genomic_DNA"/>
</dbReference>
<keyword evidence="3" id="KW-0175">Coiled coil</keyword>
<sequence>MWSWSVHTEAEHFAERSAPLELERFECRALEHKATELKEELKGLSNLKADNQCLKDKNAALIRVISKLSK</sequence>
<keyword evidence="6" id="KW-1185">Reference proteome</keyword>
<evidence type="ECO:0000259" key="4">
    <source>
        <dbReference type="Pfam" id="PF15898"/>
    </source>
</evidence>
<evidence type="ECO:0000313" key="6">
    <source>
        <dbReference type="Proteomes" id="UP001314169"/>
    </source>
</evidence>
<organism evidence="5 6">
    <name type="scientific">Pipistrellus nathusii</name>
    <name type="common">Nathusius' pipistrelle</name>
    <dbReference type="NCBI Taxonomy" id="59473"/>
    <lineage>
        <taxon>Eukaryota</taxon>
        <taxon>Metazoa</taxon>
        <taxon>Chordata</taxon>
        <taxon>Craniata</taxon>
        <taxon>Vertebrata</taxon>
        <taxon>Euteleostomi</taxon>
        <taxon>Mammalia</taxon>
        <taxon>Eutheria</taxon>
        <taxon>Laurasiatheria</taxon>
        <taxon>Chiroptera</taxon>
        <taxon>Yangochiroptera</taxon>
        <taxon>Vespertilionidae</taxon>
        <taxon>Pipistrellus</taxon>
    </lineage>
</organism>
<dbReference type="InterPro" id="IPR051226">
    <property type="entry name" value="PP1_Regulatory_Subunit"/>
</dbReference>
<keyword evidence="1" id="KW-0677">Repeat</keyword>
<proteinExistence type="predicted"/>
<dbReference type="Pfam" id="PF15898">
    <property type="entry name" value="PRKG1_interact"/>
    <property type="match status" value="1"/>
</dbReference>
<dbReference type="PANTHER" id="PTHR24179">
    <property type="entry name" value="PROTEIN PHOSPHATASE 1 REGULATORY SUBUNIT 12"/>
    <property type="match status" value="1"/>
</dbReference>
<keyword evidence="2" id="KW-0040">ANK repeat</keyword>
<evidence type="ECO:0000256" key="3">
    <source>
        <dbReference type="SAM" id="Coils"/>
    </source>
</evidence>
<dbReference type="PANTHER" id="PTHR24179:SF27">
    <property type="entry name" value="PROTEIN PHOSPHATASE 1 REGULATORY SUBUNIT 12C"/>
    <property type="match status" value="1"/>
</dbReference>
<feature type="coiled-coil region" evidence="3">
    <location>
        <begin position="20"/>
        <end position="64"/>
    </location>
</feature>
<evidence type="ECO:0000313" key="5">
    <source>
        <dbReference type="EMBL" id="CAK6432245.1"/>
    </source>
</evidence>
<reference evidence="5" key="1">
    <citation type="submission" date="2023-12" db="EMBL/GenBank/DDBJ databases">
        <authorList>
            <person name="Brown T."/>
        </authorList>
    </citation>
    <scope>NUCLEOTIDE SEQUENCE</scope>
</reference>
<dbReference type="InterPro" id="IPR031775">
    <property type="entry name" value="PRKG1_interact"/>
</dbReference>
<dbReference type="Proteomes" id="UP001314169">
    <property type="component" value="Chromosome 1"/>
</dbReference>
<evidence type="ECO:0000256" key="1">
    <source>
        <dbReference type="ARBA" id="ARBA00022737"/>
    </source>
</evidence>
<evidence type="ECO:0000256" key="2">
    <source>
        <dbReference type="ARBA" id="ARBA00023043"/>
    </source>
</evidence>